<accession>A0A6S5C2E7</accession>
<dbReference type="Pfam" id="PF01370">
    <property type="entry name" value="Epimerase"/>
    <property type="match status" value="1"/>
</dbReference>
<feature type="domain" description="NAD-dependent epimerase/dehydratase" evidence="3">
    <location>
        <begin position="2"/>
        <end position="221"/>
    </location>
</feature>
<dbReference type="InterPro" id="IPR001509">
    <property type="entry name" value="Epimerase_deHydtase"/>
</dbReference>
<reference evidence="4 5" key="1">
    <citation type="submission" date="2019-12" db="EMBL/GenBank/DDBJ databases">
        <title>complete genome sequences of Aeromonas veronii str. WP3-W19-ESBL-03 isolated from wastewater treatment plant effluent.</title>
        <authorList>
            <person name="Sekizuka T."/>
            <person name="Itokawa K."/>
            <person name="Yatsu K."/>
            <person name="Inamine Y."/>
            <person name="Kuroda M."/>
        </authorList>
    </citation>
    <scope>NUCLEOTIDE SEQUENCE [LARGE SCALE GENOMIC DNA]</scope>
    <source>
        <strain evidence="4 5">WP3-W19-ESBL-03</strain>
    </source>
</reference>
<dbReference type="Proteomes" id="UP000515442">
    <property type="component" value="Chromosome"/>
</dbReference>
<organism evidence="4 5">
    <name type="scientific">Aeromonas veronii</name>
    <dbReference type="NCBI Taxonomy" id="654"/>
    <lineage>
        <taxon>Bacteria</taxon>
        <taxon>Pseudomonadati</taxon>
        <taxon>Pseudomonadota</taxon>
        <taxon>Gammaproteobacteria</taxon>
        <taxon>Aeromonadales</taxon>
        <taxon>Aeromonadaceae</taxon>
        <taxon>Aeromonas</taxon>
    </lineage>
</organism>
<dbReference type="AlphaFoldDB" id="A0A6S5C2E7"/>
<gene>
    <name evidence="4" type="ORF">WP3W19E03_13610</name>
</gene>
<evidence type="ECO:0000313" key="4">
    <source>
        <dbReference type="EMBL" id="BBR38836.1"/>
    </source>
</evidence>
<protein>
    <submittedName>
        <fullName evidence="4">UDP-glucose 4-epimerase</fullName>
    </submittedName>
</protein>
<dbReference type="SUPFAM" id="SSF51735">
    <property type="entry name" value="NAD(P)-binding Rossmann-fold domains"/>
    <property type="match status" value="1"/>
</dbReference>
<dbReference type="RefSeq" id="WP_182939224.1">
    <property type="nucleotide sequence ID" value="NZ_AP022038.1"/>
</dbReference>
<evidence type="ECO:0000313" key="5">
    <source>
        <dbReference type="Proteomes" id="UP000515442"/>
    </source>
</evidence>
<dbReference type="InterPro" id="IPR036291">
    <property type="entry name" value="NAD(P)-bd_dom_sf"/>
</dbReference>
<sequence>MILLTGATGFIGNAVLTRLIELTLERRTYGRRAPIYVPKTAAPHLHHIIGEINGRADYSAALCDVDVVIHCAAQAHTNNHQADLSKVNFEGTLTLARQSAHSGVKRFIFISSIGVNGCLSSDGPFKYDDIAAPWDEYSKSKYAAELGLQALAKETGLEVVIIRPPLVYGANAPGNFGKLTQAVRAGRWLPLGAIDNQRSFVALPNLVDLIITCIDHPGAANQTFLVSDEQDISTTELLQMMTQAAKKSPRLVPVPMSWLRLLGMVTGKLAVIERLCGNLQVDISHTKHTLGWQPPLSVEEGIKRCFVEEE</sequence>
<evidence type="ECO:0000256" key="2">
    <source>
        <dbReference type="ARBA" id="ARBA00007637"/>
    </source>
</evidence>
<dbReference type="PANTHER" id="PTHR43000">
    <property type="entry name" value="DTDP-D-GLUCOSE 4,6-DEHYDRATASE-RELATED"/>
    <property type="match status" value="1"/>
</dbReference>
<name>A0A6S5C2E7_AERVE</name>
<evidence type="ECO:0000259" key="3">
    <source>
        <dbReference type="Pfam" id="PF01370"/>
    </source>
</evidence>
<evidence type="ECO:0000256" key="1">
    <source>
        <dbReference type="ARBA" id="ARBA00005125"/>
    </source>
</evidence>
<dbReference type="EMBL" id="AP022038">
    <property type="protein sequence ID" value="BBR38836.1"/>
    <property type="molecule type" value="Genomic_DNA"/>
</dbReference>
<comment type="similarity">
    <text evidence="2">Belongs to the NAD(P)-dependent epimerase/dehydratase family.</text>
</comment>
<dbReference type="Gene3D" id="3.40.50.720">
    <property type="entry name" value="NAD(P)-binding Rossmann-like Domain"/>
    <property type="match status" value="1"/>
</dbReference>
<proteinExistence type="inferred from homology"/>
<comment type="pathway">
    <text evidence="1">Bacterial outer membrane biogenesis; LPS O-antigen biosynthesis.</text>
</comment>